<feature type="transmembrane region" description="Helical" evidence="1">
    <location>
        <begin position="40"/>
        <end position="61"/>
    </location>
</feature>
<organism evidence="2 3">
    <name type="scientific">Plantactinospora solaniradicis</name>
    <dbReference type="NCBI Taxonomy" id="1723736"/>
    <lineage>
        <taxon>Bacteria</taxon>
        <taxon>Bacillati</taxon>
        <taxon>Actinomycetota</taxon>
        <taxon>Actinomycetes</taxon>
        <taxon>Micromonosporales</taxon>
        <taxon>Micromonosporaceae</taxon>
        <taxon>Plantactinospora</taxon>
    </lineage>
</organism>
<keyword evidence="1" id="KW-0812">Transmembrane</keyword>
<evidence type="ECO:0000256" key="1">
    <source>
        <dbReference type="SAM" id="Phobius"/>
    </source>
</evidence>
<proteinExistence type="predicted"/>
<reference evidence="3" key="1">
    <citation type="journal article" date="2019" name="Int. J. Syst. Evol. Microbiol.">
        <title>The Global Catalogue of Microorganisms (GCM) 10K type strain sequencing project: providing services to taxonomists for standard genome sequencing and annotation.</title>
        <authorList>
            <consortium name="The Broad Institute Genomics Platform"/>
            <consortium name="The Broad Institute Genome Sequencing Center for Infectious Disease"/>
            <person name="Wu L."/>
            <person name="Ma J."/>
        </authorList>
    </citation>
    <scope>NUCLEOTIDE SEQUENCE [LARGE SCALE GENOMIC DNA]</scope>
    <source>
        <strain evidence="3">ZS-35-S2</strain>
    </source>
</reference>
<dbReference type="Proteomes" id="UP001596203">
    <property type="component" value="Unassembled WGS sequence"/>
</dbReference>
<feature type="transmembrane region" description="Helical" evidence="1">
    <location>
        <begin position="73"/>
        <end position="93"/>
    </location>
</feature>
<keyword evidence="1" id="KW-0472">Membrane</keyword>
<sequence length="344" mass="36632">MSAANPAGADRTGIWSSYTGTPRRVGVSYPRLLPRYGQRLGWIGFRATLAVLAGWTFAAPADLAPRLVASDPVTLGFTLSGLLLLGYGGYLGLRLLLDLAGPRTVSGEVLRHQLWQCRQSSDDFDARTIPVNFHLVIDDGRADRTRAWVLPAGLADTCRVGDVVSARVRPWTRRVLAVTVQRLAEGTDPFDTEVDELPGPARVDPLAPAGGSGALTAPRSLAGSLLTVGEVGRALGQRVTLRAPEPPDGQVQAVQFVGSRGRPVLTLHVLGGWYGRLTLAGAKPGGTPLPGIGAEAYLRPEQAVGRHDDVVLALALDRSEAGHRHRLPELLRTAMSRLSSWPGP</sequence>
<protein>
    <recommendedName>
        <fullName evidence="4">DUF58 domain-containing protein</fullName>
    </recommendedName>
</protein>
<evidence type="ECO:0000313" key="3">
    <source>
        <dbReference type="Proteomes" id="UP001596203"/>
    </source>
</evidence>
<keyword evidence="3" id="KW-1185">Reference proteome</keyword>
<dbReference type="RefSeq" id="WP_377418445.1">
    <property type="nucleotide sequence ID" value="NZ_JBHSPR010000007.1"/>
</dbReference>
<keyword evidence="1" id="KW-1133">Transmembrane helix</keyword>
<evidence type="ECO:0000313" key="2">
    <source>
        <dbReference type="EMBL" id="MFC6015832.1"/>
    </source>
</evidence>
<accession>A0ABW1K3L9</accession>
<dbReference type="EMBL" id="JBHSPR010000007">
    <property type="protein sequence ID" value="MFC6015832.1"/>
    <property type="molecule type" value="Genomic_DNA"/>
</dbReference>
<evidence type="ECO:0008006" key="4">
    <source>
        <dbReference type="Google" id="ProtNLM"/>
    </source>
</evidence>
<gene>
    <name evidence="2" type="ORF">ACFP2T_06465</name>
</gene>
<name>A0ABW1K3L9_9ACTN</name>
<comment type="caution">
    <text evidence="2">The sequence shown here is derived from an EMBL/GenBank/DDBJ whole genome shotgun (WGS) entry which is preliminary data.</text>
</comment>